<dbReference type="InterPro" id="IPR019775">
    <property type="entry name" value="WD40_repeat_CS"/>
</dbReference>
<dbReference type="SUPFAM" id="SSF50978">
    <property type="entry name" value="WD40 repeat-like"/>
    <property type="match status" value="1"/>
</dbReference>
<dbReference type="PANTHER" id="PTHR19857:SF21">
    <property type="entry name" value="ANAPHASE-PROMOTING COMPLEX SUBUNIT 4 WD40 DOMAIN-CONTAINING PROTEIN"/>
    <property type="match status" value="1"/>
</dbReference>
<dbReference type="InterPro" id="IPR036047">
    <property type="entry name" value="F-box-like_dom_sf"/>
</dbReference>
<dbReference type="InterPro" id="IPR015943">
    <property type="entry name" value="WD40/YVTN_repeat-like_dom_sf"/>
</dbReference>
<evidence type="ECO:0000256" key="3">
    <source>
        <dbReference type="PROSITE-ProRule" id="PRU00221"/>
    </source>
</evidence>
<protein>
    <submittedName>
        <fullName evidence="6">F-box protein</fullName>
    </submittedName>
</protein>
<feature type="compositionally biased region" description="Polar residues" evidence="4">
    <location>
        <begin position="693"/>
        <end position="705"/>
    </location>
</feature>
<dbReference type="InterPro" id="IPR001810">
    <property type="entry name" value="F-box_dom"/>
</dbReference>
<accession>V2WU08</accession>
<dbReference type="SMART" id="SM00320">
    <property type="entry name" value="WD40"/>
    <property type="match status" value="2"/>
</dbReference>
<feature type="compositionally biased region" description="Low complexity" evidence="4">
    <location>
        <begin position="724"/>
        <end position="740"/>
    </location>
</feature>
<feature type="domain" description="F-box" evidence="5">
    <location>
        <begin position="29"/>
        <end position="75"/>
    </location>
</feature>
<dbReference type="PROSITE" id="PS50181">
    <property type="entry name" value="FBOX"/>
    <property type="match status" value="1"/>
</dbReference>
<evidence type="ECO:0000256" key="2">
    <source>
        <dbReference type="ARBA" id="ARBA00022737"/>
    </source>
</evidence>
<evidence type="ECO:0000313" key="6">
    <source>
        <dbReference type="EMBL" id="ESK90338.1"/>
    </source>
</evidence>
<proteinExistence type="predicted"/>
<dbReference type="Gene3D" id="1.20.1280.50">
    <property type="match status" value="1"/>
</dbReference>
<comment type="caution">
    <text evidence="6">The sequence shown here is derived from an EMBL/GenBank/DDBJ whole genome shotgun (WGS) entry which is preliminary data.</text>
</comment>
<dbReference type="InterPro" id="IPR036322">
    <property type="entry name" value="WD40_repeat_dom_sf"/>
</dbReference>
<dbReference type="Proteomes" id="UP000017559">
    <property type="component" value="Unassembled WGS sequence"/>
</dbReference>
<name>V2WU08_MONRO</name>
<feature type="region of interest" description="Disordered" evidence="4">
    <location>
        <begin position="641"/>
        <end position="810"/>
    </location>
</feature>
<dbReference type="PROSITE" id="PS50330">
    <property type="entry name" value="UIM"/>
    <property type="match status" value="1"/>
</dbReference>
<evidence type="ECO:0000256" key="1">
    <source>
        <dbReference type="ARBA" id="ARBA00022574"/>
    </source>
</evidence>
<feature type="compositionally biased region" description="Low complexity" evidence="4">
    <location>
        <begin position="655"/>
        <end position="685"/>
    </location>
</feature>
<dbReference type="InterPro" id="IPR001680">
    <property type="entry name" value="WD40_rpt"/>
</dbReference>
<evidence type="ECO:0000256" key="4">
    <source>
        <dbReference type="SAM" id="MobiDB-lite"/>
    </source>
</evidence>
<dbReference type="PROSITE" id="PS50294">
    <property type="entry name" value="WD_REPEATS_REGION"/>
    <property type="match status" value="1"/>
</dbReference>
<reference evidence="6 7" key="1">
    <citation type="journal article" date="2014" name="BMC Genomics">
        <title>Genome and secretome analysis of the hemibiotrophic fungal pathogen, Moniliophthora roreri, which causes frosty pod rot disease of cacao: mechanisms of the biotrophic and necrotrophic phases.</title>
        <authorList>
            <person name="Meinhardt L.W."/>
            <person name="Costa G.G.L."/>
            <person name="Thomazella D.P.T."/>
            <person name="Teixeira P.J.P.L."/>
            <person name="Carazzolle M.F."/>
            <person name="Schuster S.C."/>
            <person name="Carlson J.E."/>
            <person name="Guiltinan M.J."/>
            <person name="Mieczkowski P."/>
            <person name="Farmer A."/>
            <person name="Ramaraj T."/>
            <person name="Crozier J."/>
            <person name="Davis R.E."/>
            <person name="Shao J."/>
            <person name="Melnick R.L."/>
            <person name="Pereira G.A.G."/>
            <person name="Bailey B.A."/>
        </authorList>
    </citation>
    <scope>NUCLEOTIDE SEQUENCE [LARGE SCALE GENOMIC DNA]</scope>
    <source>
        <strain evidence="6 7">MCA 2997</strain>
    </source>
</reference>
<dbReference type="SMART" id="SM00726">
    <property type="entry name" value="UIM"/>
    <property type="match status" value="1"/>
</dbReference>
<gene>
    <name evidence="6" type="ORF">Moror_13767</name>
</gene>
<dbReference type="OrthoDB" id="429520at2759"/>
<feature type="repeat" description="WD" evidence="3">
    <location>
        <begin position="242"/>
        <end position="283"/>
    </location>
</feature>
<organism evidence="6 7">
    <name type="scientific">Moniliophthora roreri (strain MCA 2997)</name>
    <name type="common">Cocoa frosty pod rot fungus</name>
    <name type="synonym">Crinipellis roreri</name>
    <dbReference type="NCBI Taxonomy" id="1381753"/>
    <lineage>
        <taxon>Eukaryota</taxon>
        <taxon>Fungi</taxon>
        <taxon>Dikarya</taxon>
        <taxon>Basidiomycota</taxon>
        <taxon>Agaricomycotina</taxon>
        <taxon>Agaricomycetes</taxon>
        <taxon>Agaricomycetidae</taxon>
        <taxon>Agaricales</taxon>
        <taxon>Marasmiineae</taxon>
        <taxon>Marasmiaceae</taxon>
        <taxon>Moniliophthora</taxon>
    </lineage>
</organism>
<keyword evidence="7" id="KW-1185">Reference proteome</keyword>
<dbReference type="EMBL" id="AWSO01000456">
    <property type="protein sequence ID" value="ESK90338.1"/>
    <property type="molecule type" value="Genomic_DNA"/>
</dbReference>
<keyword evidence="2" id="KW-0677">Repeat</keyword>
<dbReference type="PROSITE" id="PS50082">
    <property type="entry name" value="WD_REPEATS_2"/>
    <property type="match status" value="1"/>
</dbReference>
<dbReference type="PANTHER" id="PTHR19857">
    <property type="entry name" value="MITOCHONDRIAL DIVISION PROTEIN 1-RELATED"/>
    <property type="match status" value="1"/>
</dbReference>
<dbReference type="Pfam" id="PF12937">
    <property type="entry name" value="F-box-like"/>
    <property type="match status" value="1"/>
</dbReference>
<sequence>MPSRPSKAFFKEPIAQKPAFNRDQHKSDQYGLNRIPAENLTHITAYLDPRSLFALSGVNKFLHEHVKDDHTWRRAFLLNFLGLKPESDLDASSGLLLRRFESSWMKEYVVRYNIRRRWESPRNSTISYPVHHPISDIHLLASPPNSLLCSSLQYGIVSRAFLLQGKVLRGFLSPSPSGTGLGIGNPNTEFAPDVSACSMTSDGGTAKIAWGFRNGEIAIMTAPRTMDTKTRSAAKLVRCKVEDQHDEEVLQVAWDASGTVICSAAKDGRAKVWDAKTARCLWASDYLVPDIPVKTCIDASNGCVVVAMRSGDIYTWTGLNLSRDGNQSGRGRKVRVSCPVEGAQPSLAFTISSLHLDAQNDRDITIIVAYEGQPVFYCVGLDAQTSQFKICKYSDSAFVGAITSILPCLSSKADEHSFIISGSQLGWVSIYSYLGSGRPATATPLRKFEAHPDASGVTALAWNGVTLVTGSANGSANVFDAYTFERLRVFEKPIPRPRGGHALDLAEGVKQILLSPEKDVLAASVGHMVIGFKADLVPKSRVNQKVSRKKARGTITTKGYEQHALEQLISDSLYEHDQESEYRRRMYGTERQQRENLDRLGLNEVEAVEYILMLSRDEALEREREQTRNAMIEEGVFEGDFDDVLQSRSDPSGISLPSRTPSSDSLSASPLKTSSFSSSATPSRPIHSPPRCSPSSSNEKVQVSPPSREEPREAGWGESSDTGSISAPLSSVSSSMARSGADGDTGAHFPPITPPGSVSPNVPSSSRYSTGAWGGSPSPSRTKGVRGSALATGTSGHGRLDSNKIGWSVGDDEDEDLKLAIQLSLEEARLRGEVL</sequence>
<dbReference type="Pfam" id="PF00400">
    <property type="entry name" value="WD40"/>
    <property type="match status" value="2"/>
</dbReference>
<dbReference type="PROSITE" id="PS00678">
    <property type="entry name" value="WD_REPEATS_1"/>
    <property type="match status" value="1"/>
</dbReference>
<dbReference type="Gene3D" id="2.130.10.10">
    <property type="entry name" value="YVTN repeat-like/Quinoprotein amine dehydrogenase"/>
    <property type="match status" value="1"/>
</dbReference>
<dbReference type="STRING" id="1381753.V2WU08"/>
<dbReference type="InterPro" id="IPR003903">
    <property type="entry name" value="UIM_dom"/>
</dbReference>
<dbReference type="HOGENOM" id="CLU_008398_0_0_1"/>
<dbReference type="SUPFAM" id="SSF81383">
    <property type="entry name" value="F-box domain"/>
    <property type="match status" value="1"/>
</dbReference>
<feature type="compositionally biased region" description="Low complexity" evidence="4">
    <location>
        <begin position="755"/>
        <end position="766"/>
    </location>
</feature>
<dbReference type="Pfam" id="PF02809">
    <property type="entry name" value="UIM"/>
    <property type="match status" value="1"/>
</dbReference>
<evidence type="ECO:0000259" key="5">
    <source>
        <dbReference type="PROSITE" id="PS50181"/>
    </source>
</evidence>
<dbReference type="KEGG" id="mrr:Moror_13767"/>
<keyword evidence="1 3" id="KW-0853">WD repeat</keyword>
<dbReference type="InterPro" id="IPR051179">
    <property type="entry name" value="WD_repeat_multifunction"/>
</dbReference>
<evidence type="ECO:0000313" key="7">
    <source>
        <dbReference type="Proteomes" id="UP000017559"/>
    </source>
</evidence>
<dbReference type="AlphaFoldDB" id="V2WU08"/>